<feature type="domain" description="MotA/TolQ/ExbB proton channel" evidence="10">
    <location>
        <begin position="336"/>
        <end position="442"/>
    </location>
</feature>
<keyword evidence="6" id="KW-0653">Protein transport</keyword>
<keyword evidence="7" id="KW-0175">Coiled coil</keyword>
<dbReference type="AlphaFoldDB" id="A0A1Y1SF14"/>
<feature type="transmembrane region" description="Helical" evidence="8">
    <location>
        <begin position="368"/>
        <end position="395"/>
    </location>
</feature>
<dbReference type="PANTHER" id="PTHR30625">
    <property type="entry name" value="PROTEIN TOLQ"/>
    <property type="match status" value="1"/>
</dbReference>
<dbReference type="InterPro" id="IPR017270">
    <property type="entry name" value="MotA/TolQ/ExbB-rel"/>
</dbReference>
<organism evidence="11 12">
    <name type="scientific">Oceanococcus atlanticus</name>
    <dbReference type="NCBI Taxonomy" id="1317117"/>
    <lineage>
        <taxon>Bacteria</taxon>
        <taxon>Pseudomonadati</taxon>
        <taxon>Pseudomonadota</taxon>
        <taxon>Gammaproteobacteria</taxon>
        <taxon>Chromatiales</taxon>
        <taxon>Oceanococcaceae</taxon>
        <taxon>Oceanococcus</taxon>
    </lineage>
</organism>
<evidence type="ECO:0000256" key="4">
    <source>
        <dbReference type="ARBA" id="ARBA00022989"/>
    </source>
</evidence>
<dbReference type="PIRSF" id="PIRSF037714">
    <property type="entry name" value="TolR"/>
    <property type="match status" value="1"/>
</dbReference>
<dbReference type="PROSITE" id="PS51257">
    <property type="entry name" value="PROKAR_LIPOPROTEIN"/>
    <property type="match status" value="1"/>
</dbReference>
<evidence type="ECO:0000256" key="2">
    <source>
        <dbReference type="ARBA" id="ARBA00022475"/>
    </source>
</evidence>
<name>A0A1Y1SF14_9GAMM</name>
<dbReference type="Pfam" id="PF01618">
    <property type="entry name" value="MotA_ExbB"/>
    <property type="match status" value="1"/>
</dbReference>
<accession>A0A1Y1SF14</accession>
<dbReference type="PANTHER" id="PTHR30625:SF11">
    <property type="entry name" value="MOTA_TOLQ_EXBB PROTON CHANNEL DOMAIN-CONTAINING PROTEIN"/>
    <property type="match status" value="1"/>
</dbReference>
<keyword evidence="6" id="KW-0813">Transport</keyword>
<feature type="chain" id="PRO_5012756355" evidence="9">
    <location>
        <begin position="27"/>
        <end position="459"/>
    </location>
</feature>
<evidence type="ECO:0000256" key="7">
    <source>
        <dbReference type="SAM" id="Coils"/>
    </source>
</evidence>
<keyword evidence="9" id="KW-0732">Signal</keyword>
<comment type="subcellular location">
    <subcellularLocation>
        <location evidence="1">Cell membrane</location>
        <topology evidence="1">Multi-pass membrane protein</topology>
    </subcellularLocation>
    <subcellularLocation>
        <location evidence="6">Membrane</location>
        <topology evidence="6">Multi-pass membrane protein</topology>
    </subcellularLocation>
</comment>
<gene>
    <name evidence="11" type="ORF">ATO7_00035</name>
</gene>
<feature type="signal peptide" evidence="9">
    <location>
        <begin position="1"/>
        <end position="26"/>
    </location>
</feature>
<dbReference type="GO" id="GO:0005886">
    <property type="term" value="C:plasma membrane"/>
    <property type="evidence" value="ECO:0007669"/>
    <property type="project" value="UniProtKB-SubCell"/>
</dbReference>
<evidence type="ECO:0000256" key="3">
    <source>
        <dbReference type="ARBA" id="ARBA00022692"/>
    </source>
</evidence>
<evidence type="ECO:0000256" key="5">
    <source>
        <dbReference type="ARBA" id="ARBA00023136"/>
    </source>
</evidence>
<evidence type="ECO:0000313" key="12">
    <source>
        <dbReference type="Proteomes" id="UP000192342"/>
    </source>
</evidence>
<feature type="transmembrane region" description="Helical" evidence="8">
    <location>
        <begin position="407"/>
        <end position="431"/>
    </location>
</feature>
<dbReference type="EMBL" id="AQQV01000001">
    <property type="protein sequence ID" value="ORE88216.1"/>
    <property type="molecule type" value="Genomic_DNA"/>
</dbReference>
<comment type="similarity">
    <text evidence="6">Belongs to the exbB/tolQ family.</text>
</comment>
<feature type="transmembrane region" description="Helical" evidence="8">
    <location>
        <begin position="280"/>
        <end position="306"/>
    </location>
</feature>
<evidence type="ECO:0000256" key="6">
    <source>
        <dbReference type="RuleBase" id="RU004057"/>
    </source>
</evidence>
<keyword evidence="3 8" id="KW-0812">Transmembrane</keyword>
<evidence type="ECO:0000313" key="11">
    <source>
        <dbReference type="EMBL" id="ORE88216.1"/>
    </source>
</evidence>
<evidence type="ECO:0000256" key="8">
    <source>
        <dbReference type="SAM" id="Phobius"/>
    </source>
</evidence>
<evidence type="ECO:0000256" key="1">
    <source>
        <dbReference type="ARBA" id="ARBA00004651"/>
    </source>
</evidence>
<keyword evidence="2" id="KW-1003">Cell membrane</keyword>
<proteinExistence type="inferred from homology"/>
<dbReference type="STRING" id="1317117.ATO7_00035"/>
<feature type="coiled-coil region" evidence="7">
    <location>
        <begin position="66"/>
        <end position="104"/>
    </location>
</feature>
<dbReference type="InterPro" id="IPR050790">
    <property type="entry name" value="ExbB/TolQ_transport"/>
</dbReference>
<dbReference type="GO" id="GO:0017038">
    <property type="term" value="P:protein import"/>
    <property type="evidence" value="ECO:0007669"/>
    <property type="project" value="TreeGrafter"/>
</dbReference>
<evidence type="ECO:0000256" key="9">
    <source>
        <dbReference type="SAM" id="SignalP"/>
    </source>
</evidence>
<keyword evidence="4 8" id="KW-1133">Transmembrane helix</keyword>
<reference evidence="11 12" key="1">
    <citation type="submission" date="2013-04" db="EMBL/GenBank/DDBJ databases">
        <title>Oceanococcus atlanticus 22II-S10r2 Genome Sequencing.</title>
        <authorList>
            <person name="Lai Q."/>
            <person name="Li G."/>
            <person name="Shao Z."/>
        </authorList>
    </citation>
    <scope>NUCLEOTIDE SEQUENCE [LARGE SCALE GENOMIC DNA]</scope>
    <source>
        <strain evidence="11 12">22II-S10r2</strain>
    </source>
</reference>
<keyword evidence="5 8" id="KW-0472">Membrane</keyword>
<comment type="caution">
    <text evidence="11">The sequence shown here is derived from an EMBL/GenBank/DDBJ whole genome shotgun (WGS) entry which is preliminary data.</text>
</comment>
<dbReference type="InterPro" id="IPR002898">
    <property type="entry name" value="MotA_ExbB_proton_chnl"/>
</dbReference>
<evidence type="ECO:0000259" key="10">
    <source>
        <dbReference type="Pfam" id="PF01618"/>
    </source>
</evidence>
<keyword evidence="12" id="KW-1185">Reference proteome</keyword>
<protein>
    <submittedName>
        <fullName evidence="11">TonB system biopolymer transport component</fullName>
    </submittedName>
</protein>
<dbReference type="Proteomes" id="UP000192342">
    <property type="component" value="Unassembled WGS sequence"/>
</dbReference>
<sequence length="459" mass="49581">MRTLSAITAAWAVGLTLACTSFSVTAQSEDALLEKVRTGQVGNRADEARQMASFRRLSDADKRARLSEARARRDTLQAQSTGLEKTARDNKLTYERKINELRSEMGPNAALFGLLQQNAADLVGILRNSPTSLDYPGREAWLAELIARMEKASEIFTIEDLEKLWFLIQQEITASGQIVNVDGEVITASGDRKTLTMTRVGKFNLVASQPEAAYLTWQADNQRASLLKRQPEGRYLDEVSAYRANTDGVAALGIDPTGGSLLSRLVDAPSLLDRVHQGGLIGYLIIALGAVGVLIAIFKLASILIVGSNVAAQRRNIENPRDNNPLGRMLLVYEANQDADTETLEMRLGEAILEERPKLDRYISAVKVISALAPLMGLMGTVIGMIATFQAITLFGTGDPKTMAGGISQALVTTVLGLTVAIPTVLLHAIVSARATAVINTLKHQTAGLIAERMESRAA</sequence>